<feature type="region of interest" description="Disordered" evidence="2">
    <location>
        <begin position="1"/>
        <end position="25"/>
    </location>
</feature>
<gene>
    <name evidence="4" type="ORF">P8192_02275</name>
</gene>
<evidence type="ECO:0000313" key="5">
    <source>
        <dbReference type="Proteomes" id="UP001219037"/>
    </source>
</evidence>
<evidence type="ECO:0000259" key="3">
    <source>
        <dbReference type="SMART" id="SM00507"/>
    </source>
</evidence>
<dbReference type="Pfam" id="PF01844">
    <property type="entry name" value="HNH"/>
    <property type="match status" value="1"/>
</dbReference>
<dbReference type="InterPro" id="IPR003870">
    <property type="entry name" value="DUF222"/>
</dbReference>
<evidence type="ECO:0000256" key="1">
    <source>
        <dbReference type="ARBA" id="ARBA00023450"/>
    </source>
</evidence>
<name>A0ABY8H743_9MICC</name>
<evidence type="ECO:0000313" key="4">
    <source>
        <dbReference type="EMBL" id="WFP16973.1"/>
    </source>
</evidence>
<feature type="compositionally biased region" description="Low complexity" evidence="2">
    <location>
        <begin position="601"/>
        <end position="615"/>
    </location>
</feature>
<dbReference type="Proteomes" id="UP001219037">
    <property type="component" value="Chromosome"/>
</dbReference>
<dbReference type="RefSeq" id="WP_278158170.1">
    <property type="nucleotide sequence ID" value="NZ_CP121252.1"/>
</dbReference>
<feature type="domain" description="HNH nuclease" evidence="3">
    <location>
        <begin position="483"/>
        <end position="535"/>
    </location>
</feature>
<proteinExistence type="inferred from homology"/>
<protein>
    <submittedName>
        <fullName evidence="4">DUF222 domain-containing protein</fullName>
    </submittedName>
</protein>
<feature type="compositionally biased region" description="Polar residues" evidence="2">
    <location>
        <begin position="1"/>
        <end position="20"/>
    </location>
</feature>
<organism evidence="4 5">
    <name type="scientific">Citricoccus muralis</name>
    <dbReference type="NCBI Taxonomy" id="169134"/>
    <lineage>
        <taxon>Bacteria</taxon>
        <taxon>Bacillati</taxon>
        <taxon>Actinomycetota</taxon>
        <taxon>Actinomycetes</taxon>
        <taxon>Micrococcales</taxon>
        <taxon>Micrococcaceae</taxon>
        <taxon>Citricoccus</taxon>
    </lineage>
</organism>
<feature type="region of interest" description="Disordered" evidence="2">
    <location>
        <begin position="165"/>
        <end position="198"/>
    </location>
</feature>
<accession>A0ABY8H743</accession>
<keyword evidence="5" id="KW-1185">Reference proteome</keyword>
<comment type="similarity">
    <text evidence="1">Belongs to the Rv1128c/1148c/1588c/1702c/1945/3466 family.</text>
</comment>
<feature type="region of interest" description="Disordered" evidence="2">
    <location>
        <begin position="563"/>
        <end position="627"/>
    </location>
</feature>
<dbReference type="InterPro" id="IPR003615">
    <property type="entry name" value="HNH_nuc"/>
</dbReference>
<dbReference type="Pfam" id="PF02720">
    <property type="entry name" value="DUF222"/>
    <property type="match status" value="1"/>
</dbReference>
<feature type="compositionally biased region" description="Low complexity" evidence="2">
    <location>
        <begin position="567"/>
        <end position="581"/>
    </location>
</feature>
<dbReference type="EMBL" id="CP121252">
    <property type="protein sequence ID" value="WFP16973.1"/>
    <property type="molecule type" value="Genomic_DNA"/>
</dbReference>
<sequence>MTTTINQASPAPSTPGTDPENTPHPLTALVELSFGDMFARTLGDLNLGSALEAIQKGLVAVAERLTNPDLEREFTQFELNEKLLPEVQEPLAVGDPRATLPALMKTAQHLTTLVQGVQSRLDGTMADAYRTPGQKFSLLGIPEGRDGYRGPDHLLQDTVDISPGEARRRAQTAQHFQPHRPTVHPDDGAGAPEPNSPQGRLARLFPQFTAAFHASRISQAHLHQLLYAVNAIDRRARECGYPREKLEARYRKHDAELTDKALTTSYTEFQRFLYAWRTAVITDITPDAAATSEEHIHARRGLHFTGEEGGLKLWTLGTDDEGHELLSCIRGAANNPRQRTEEADPTLVVFDDDDADSDRIRDGRTPTQRAHDGLLAVLSAGLRVTENGLPDQGGQRPQIIVTAGLTALLKVAHSSGLLPNTFNTALLDGGSTRDLLISAGYTGPTGPGMLRRMVCTADITTAVLGTQGEVLDVAIARRHFSLKQRRALTARDGGCAAPGCTFPASWCDAHHVKEWSEGGPTTVDNGVLLCNHHHRSVHLGMWVIEMRDGIPWFAPTAKLRPEFAEKPPGFGPSNSGSSPPVESRRNTSWVPHPVSHRALDTATRPQPPRSTTRQRNPAREQDPDPPF</sequence>
<dbReference type="Gene3D" id="1.10.30.50">
    <property type="match status" value="1"/>
</dbReference>
<reference evidence="4 5" key="1">
    <citation type="submission" date="2023-04" db="EMBL/GenBank/DDBJ databases">
        <title>Funneling lignin-derived compounds into biodiesel using alkali-halophilic Citricoccus sp. P2.</title>
        <authorList>
            <person name="Luo C.-B."/>
        </authorList>
    </citation>
    <scope>NUCLEOTIDE SEQUENCE [LARGE SCALE GENOMIC DNA]</scope>
    <source>
        <strain evidence="4 5">P2</strain>
    </source>
</reference>
<dbReference type="InterPro" id="IPR002711">
    <property type="entry name" value="HNH"/>
</dbReference>
<dbReference type="SMART" id="SM00507">
    <property type="entry name" value="HNHc"/>
    <property type="match status" value="1"/>
</dbReference>
<dbReference type="CDD" id="cd00085">
    <property type="entry name" value="HNHc"/>
    <property type="match status" value="1"/>
</dbReference>
<feature type="compositionally biased region" description="Basic and acidic residues" evidence="2">
    <location>
        <begin position="617"/>
        <end position="627"/>
    </location>
</feature>
<evidence type="ECO:0000256" key="2">
    <source>
        <dbReference type="SAM" id="MobiDB-lite"/>
    </source>
</evidence>